<dbReference type="AlphaFoldDB" id="A0A6H1ZJQ0"/>
<sequence>MAYDYETVMKALRKADATGNTEDAKRLAVIANKMKGSSKKEKHSDPMSFVNRGIASTIGAPVDLITTGLNLIPGVDIQEPVGGRKSLERLMGVGGVVLPKEGAEPSTISEHIGRGVGEVAGSVLPLGAGLKLLSKGAGLTGKISSNIYSSMTKRPLLNIASEITAGVGAGAGRGIAEEQEASPLKKSLSEMAGGVVGGAAPSIMLHTPTMLALRGGKNLLNKISVPFSEAGAKYRAGEYLKQTVKNPAEIAEKIGKKTISDLPPAIASGEKRLVSLYKSLTELDPAVDAKNIEDIGRSIIKLEKEMQKLGKASPEILVEMTKKRVLAIENSIDERILSATKKAQAKLESVPVAQRKVAESRIVRTELENAMREERSRVNAMWNDVPKDIDVGFDNTRKTFSDIRADLAQAQMEDIPDVLKNSPIIKNGKIKSTTLKEMQGLRSKLLESARAARKAGEWNKSRIAENVSDAIIADLGIVADVATTPDAAALKAALAGTKQFKNRFEQGITGKILGYSKSGAPAIDPDLTLDVSIGRMAQRGSVDIDKVVVTPEAMAATERYLGRSFTDYAIDKTTGKLNPIKSEQWIKNNESILDKFPGFKEKLSNSQEAQKTALTVKSNMDARKQALKNPKISASAKFLNSSDLSLMVDGILKDKDPLGYVNQIVRQANKDTTGEAIGGLRSAFIDNILEKSTVGPFNEIGEQTLSGRGILNHIEKNKRVMGAVFDQEQIQRMRKVGLELSKIESFEKTTAGKPDVELKDLASSALRMFARVGGARLGGWMGRESAGGSLQMAQIYSGAAQKFVTRLTRDRAAALVSDAVLSKDPSLLQSLLLPMDKPEAIKTAIKITNDRLNAWLAGTGKRVFEDILEEINTE</sequence>
<evidence type="ECO:0000313" key="1">
    <source>
        <dbReference type="EMBL" id="QJA48156.1"/>
    </source>
</evidence>
<protein>
    <submittedName>
        <fullName evidence="1">Uncharacterized protein</fullName>
    </submittedName>
</protein>
<dbReference type="EMBL" id="MT144592">
    <property type="protein sequence ID" value="QJH93855.1"/>
    <property type="molecule type" value="Genomic_DNA"/>
</dbReference>
<dbReference type="EMBL" id="MT144073">
    <property type="protein sequence ID" value="QJA48156.1"/>
    <property type="molecule type" value="Genomic_DNA"/>
</dbReference>
<proteinExistence type="predicted"/>
<accession>A0A6H1ZJQ0</accession>
<reference evidence="1" key="1">
    <citation type="submission" date="2020-03" db="EMBL/GenBank/DDBJ databases">
        <title>The deep terrestrial virosphere.</title>
        <authorList>
            <person name="Holmfeldt K."/>
            <person name="Nilsson E."/>
            <person name="Simone D."/>
            <person name="Lopez-Fernandez M."/>
            <person name="Wu X."/>
            <person name="de Brujin I."/>
            <person name="Lundin D."/>
            <person name="Andersson A."/>
            <person name="Bertilsson S."/>
            <person name="Dopson M."/>
        </authorList>
    </citation>
    <scope>NUCLEOTIDE SEQUENCE</scope>
    <source>
        <strain evidence="1">TM448A00842</strain>
        <strain evidence="2">TM448B00141</strain>
    </source>
</reference>
<gene>
    <name evidence="1" type="ORF">TM448A00842_0019</name>
    <name evidence="2" type="ORF">TM448B00141_0041</name>
</gene>
<evidence type="ECO:0000313" key="2">
    <source>
        <dbReference type="EMBL" id="QJH93855.1"/>
    </source>
</evidence>
<name>A0A6H1ZJQ0_9ZZZZ</name>
<organism evidence="1">
    <name type="scientific">viral metagenome</name>
    <dbReference type="NCBI Taxonomy" id="1070528"/>
    <lineage>
        <taxon>unclassified sequences</taxon>
        <taxon>metagenomes</taxon>
        <taxon>organismal metagenomes</taxon>
    </lineage>
</organism>